<protein>
    <submittedName>
        <fullName evidence="11">Sugar transferase involved in LPS biosynthesis (Colanic, teichoic acid)</fullName>
    </submittedName>
</protein>
<sequence>MIFHDFDTAAGPFNITRAQPLEPYKIDDGGPISLYRNGGKRLFDLLVCLAIAPLVLALVATCAVMIWLTGHRPFYSQFRIGLNGKVFKMWKLRSMVNNGDKVLARHLARNPAAILEWHCFQKLKNDPRVTRLGGFLRRTSLDELPQIWNVIKGEMSLVGPRPMMISQEPLYHGRDYYNLVPGISGNWQVSARNQADFVDRAAFDSDYSATLSLRGDLGILAKTVGVVLKANGH</sequence>
<keyword evidence="4 11" id="KW-0808">Transferase</keyword>
<evidence type="ECO:0000259" key="10">
    <source>
        <dbReference type="Pfam" id="PF02397"/>
    </source>
</evidence>
<keyword evidence="5 9" id="KW-0812">Transmembrane</keyword>
<feature type="domain" description="Bacterial sugar transferase" evidence="10">
    <location>
        <begin position="40"/>
        <end position="229"/>
    </location>
</feature>
<evidence type="ECO:0000256" key="6">
    <source>
        <dbReference type="ARBA" id="ARBA00022989"/>
    </source>
</evidence>
<evidence type="ECO:0000256" key="3">
    <source>
        <dbReference type="ARBA" id="ARBA00022475"/>
    </source>
</evidence>
<dbReference type="OrthoDB" id="9808602at2"/>
<keyword evidence="6 9" id="KW-1133">Transmembrane helix</keyword>
<evidence type="ECO:0000256" key="5">
    <source>
        <dbReference type="ARBA" id="ARBA00022692"/>
    </source>
</evidence>
<evidence type="ECO:0000313" key="11">
    <source>
        <dbReference type="EMBL" id="SFT11267.1"/>
    </source>
</evidence>
<dbReference type="STRING" id="394264.SAMN04488040_3212"/>
<reference evidence="12" key="1">
    <citation type="submission" date="2016-10" db="EMBL/GenBank/DDBJ databases">
        <authorList>
            <person name="Varghese N."/>
            <person name="Submissions S."/>
        </authorList>
    </citation>
    <scope>NUCLEOTIDE SEQUENCE [LARGE SCALE GENOMIC DNA]</scope>
    <source>
        <strain evidence="12">DSM 23422</strain>
    </source>
</reference>
<evidence type="ECO:0000313" key="12">
    <source>
        <dbReference type="Proteomes" id="UP000199239"/>
    </source>
</evidence>
<evidence type="ECO:0000256" key="2">
    <source>
        <dbReference type="ARBA" id="ARBA00006464"/>
    </source>
</evidence>
<proteinExistence type="inferred from homology"/>
<dbReference type="RefSeq" id="WP_093917397.1">
    <property type="nucleotide sequence ID" value="NZ_FPAJ01000006.1"/>
</dbReference>
<evidence type="ECO:0000256" key="8">
    <source>
        <dbReference type="ARBA" id="ARBA00023169"/>
    </source>
</evidence>
<keyword evidence="12" id="KW-1185">Reference proteome</keyword>
<evidence type="ECO:0000256" key="7">
    <source>
        <dbReference type="ARBA" id="ARBA00023136"/>
    </source>
</evidence>
<dbReference type="Proteomes" id="UP000199239">
    <property type="component" value="Unassembled WGS sequence"/>
</dbReference>
<dbReference type="PANTHER" id="PTHR30576">
    <property type="entry name" value="COLANIC BIOSYNTHESIS UDP-GLUCOSE LIPID CARRIER TRANSFERASE"/>
    <property type="match status" value="1"/>
</dbReference>
<evidence type="ECO:0000256" key="4">
    <source>
        <dbReference type="ARBA" id="ARBA00022679"/>
    </source>
</evidence>
<dbReference type="PANTHER" id="PTHR30576:SF4">
    <property type="entry name" value="UNDECAPRENYL-PHOSPHATE GALACTOSE PHOSPHOTRANSFERASE"/>
    <property type="match status" value="1"/>
</dbReference>
<name>A0A1I6VC62_9RHOB</name>
<organism evidence="11 12">
    <name type="scientific">Sulfitobacter marinus</name>
    <dbReference type="NCBI Taxonomy" id="394264"/>
    <lineage>
        <taxon>Bacteria</taxon>
        <taxon>Pseudomonadati</taxon>
        <taxon>Pseudomonadota</taxon>
        <taxon>Alphaproteobacteria</taxon>
        <taxon>Rhodobacterales</taxon>
        <taxon>Roseobacteraceae</taxon>
        <taxon>Sulfitobacter</taxon>
    </lineage>
</organism>
<comment type="similarity">
    <text evidence="2">Belongs to the bacterial sugar transferase family.</text>
</comment>
<comment type="subcellular location">
    <subcellularLocation>
        <location evidence="1">Cell membrane</location>
    </subcellularLocation>
</comment>
<dbReference type="Pfam" id="PF02397">
    <property type="entry name" value="Bac_transf"/>
    <property type="match status" value="1"/>
</dbReference>
<dbReference type="GO" id="GO:0005886">
    <property type="term" value="C:plasma membrane"/>
    <property type="evidence" value="ECO:0007669"/>
    <property type="project" value="UniProtKB-SubCell"/>
</dbReference>
<keyword evidence="7 9" id="KW-0472">Membrane</keyword>
<dbReference type="EMBL" id="FPAJ01000006">
    <property type="protein sequence ID" value="SFT11267.1"/>
    <property type="molecule type" value="Genomic_DNA"/>
</dbReference>
<accession>A0A1I6VC62</accession>
<keyword evidence="8" id="KW-0270">Exopolysaccharide synthesis</keyword>
<dbReference type="GO" id="GO:0016780">
    <property type="term" value="F:phosphotransferase activity, for other substituted phosphate groups"/>
    <property type="evidence" value="ECO:0007669"/>
    <property type="project" value="TreeGrafter"/>
</dbReference>
<evidence type="ECO:0000256" key="1">
    <source>
        <dbReference type="ARBA" id="ARBA00004236"/>
    </source>
</evidence>
<gene>
    <name evidence="11" type="ORF">SAMN04488040_3212</name>
</gene>
<keyword evidence="3" id="KW-1003">Cell membrane</keyword>
<dbReference type="GO" id="GO:0000271">
    <property type="term" value="P:polysaccharide biosynthetic process"/>
    <property type="evidence" value="ECO:0007669"/>
    <property type="project" value="UniProtKB-KW"/>
</dbReference>
<feature type="transmembrane region" description="Helical" evidence="9">
    <location>
        <begin position="42"/>
        <end position="68"/>
    </location>
</feature>
<dbReference type="InterPro" id="IPR003362">
    <property type="entry name" value="Bact_transf"/>
</dbReference>
<evidence type="ECO:0000256" key="9">
    <source>
        <dbReference type="SAM" id="Phobius"/>
    </source>
</evidence>
<dbReference type="AlphaFoldDB" id="A0A1I6VC62"/>